<reference evidence="2 3" key="1">
    <citation type="submission" date="2019-08" db="EMBL/GenBank/DDBJ databases">
        <authorList>
            <person name="Alioto T."/>
            <person name="Alioto T."/>
            <person name="Gomez Garrido J."/>
        </authorList>
    </citation>
    <scope>NUCLEOTIDE SEQUENCE [LARGE SCALE GENOMIC DNA]</scope>
</reference>
<evidence type="ECO:0000313" key="2">
    <source>
        <dbReference type="EMBL" id="VVC37922.1"/>
    </source>
</evidence>
<dbReference type="InterPro" id="IPR029526">
    <property type="entry name" value="PGBD"/>
</dbReference>
<evidence type="ECO:0000313" key="3">
    <source>
        <dbReference type="Proteomes" id="UP000325440"/>
    </source>
</evidence>
<proteinExistence type="predicted"/>
<gene>
    <name evidence="2" type="ORF">CINCED_3A019525</name>
</gene>
<dbReference type="Proteomes" id="UP000325440">
    <property type="component" value="Unassembled WGS sequence"/>
</dbReference>
<protein>
    <submittedName>
        <fullName evidence="2">PiggyBac transposable element-derived protein</fullName>
    </submittedName>
</protein>
<dbReference type="PANTHER" id="PTHR46599">
    <property type="entry name" value="PIGGYBAC TRANSPOSABLE ELEMENT-DERIVED PROTEIN 4"/>
    <property type="match status" value="1"/>
</dbReference>
<name>A0A5E4N4A3_9HEMI</name>
<keyword evidence="3" id="KW-1185">Reference proteome</keyword>
<dbReference type="OrthoDB" id="6146839at2759"/>
<dbReference type="Pfam" id="PF13843">
    <property type="entry name" value="DDE_Tnp_1_7"/>
    <property type="match status" value="1"/>
</dbReference>
<feature type="domain" description="PiggyBac transposable element-derived protein" evidence="1">
    <location>
        <begin position="111"/>
        <end position="463"/>
    </location>
</feature>
<sequence>MSKFGLKFAINLYALNSKNSNKGQIFDDIYLDSDSEDEIVDKIVDFDRKYLNSDVLPIGKSNVRFTSTKLTNNPKWIRHGTFTPQVYHFDSSKSGFCKAEFKLSEKSNIIDFFEALVTPDLLNKIAHGTNLYWDEFTVQEPIASENYNWTDTDVSELYVFLALTMGMFNSYDVKDFWDKYSFFSRPSLNFHMSYERYSLILKMLHFTIEDPKPNDCLSKIRMPLDDITNNFKKAIVPNENLAIDASFVLWEEPIDIGQFNKKNPQYSGLKVFVLVDIQTDFVVNLLVYTGIETEFHEVDSNLGISGNVVNTLMEPYLNKGYKLFIDSLYVTPLLAKFLLKKCTNMTGTVRKSRYDIPKLKWKLKTGQADSNHTDIMLVIKTKHPCYNYMLTTQFEDKLVIVGKNYRHGYHLTKPLPLNKYIEHMRIIDNSETLLCPLECIMKNLKWYKKIFFHLIDLCFLNAFSSYKTITKNSMSLNEFHTNLVYQIMNKYSTKCCARHNGDGVYIPEI</sequence>
<evidence type="ECO:0000259" key="1">
    <source>
        <dbReference type="Pfam" id="PF13843"/>
    </source>
</evidence>
<accession>A0A5E4N4A3</accession>
<dbReference type="AlphaFoldDB" id="A0A5E4N4A3"/>
<dbReference type="EMBL" id="CABPRJ010001459">
    <property type="protein sequence ID" value="VVC37922.1"/>
    <property type="molecule type" value="Genomic_DNA"/>
</dbReference>
<organism evidence="2 3">
    <name type="scientific">Cinara cedri</name>
    <dbReference type="NCBI Taxonomy" id="506608"/>
    <lineage>
        <taxon>Eukaryota</taxon>
        <taxon>Metazoa</taxon>
        <taxon>Ecdysozoa</taxon>
        <taxon>Arthropoda</taxon>
        <taxon>Hexapoda</taxon>
        <taxon>Insecta</taxon>
        <taxon>Pterygota</taxon>
        <taxon>Neoptera</taxon>
        <taxon>Paraneoptera</taxon>
        <taxon>Hemiptera</taxon>
        <taxon>Sternorrhyncha</taxon>
        <taxon>Aphidomorpha</taxon>
        <taxon>Aphidoidea</taxon>
        <taxon>Aphididae</taxon>
        <taxon>Lachninae</taxon>
        <taxon>Cinara</taxon>
    </lineage>
</organism>
<dbReference type="PANTHER" id="PTHR46599:SF3">
    <property type="entry name" value="PIGGYBAC TRANSPOSABLE ELEMENT-DERIVED PROTEIN 4"/>
    <property type="match status" value="1"/>
</dbReference>